<gene>
    <name evidence="1" type="ORF">ACFSBL_16730</name>
</gene>
<reference evidence="1 2" key="1">
    <citation type="journal article" date="2019" name="Int. J. Syst. Evol. Microbiol.">
        <title>The Global Catalogue of Microorganisms (GCM) 10K type strain sequencing project: providing services to taxonomists for standard genome sequencing and annotation.</title>
        <authorList>
            <consortium name="The Broad Institute Genomics Platform"/>
            <consortium name="The Broad Institute Genome Sequencing Center for Infectious Disease"/>
            <person name="Wu L."/>
            <person name="Ma J."/>
        </authorList>
    </citation>
    <scope>NUCLEOTIDE SEQUENCE [LARGE SCALE GENOMIC DNA]</scope>
    <source>
        <strain evidence="1 2">CGMCC 1.10390</strain>
    </source>
</reference>
<dbReference type="Proteomes" id="UP001597034">
    <property type="component" value="Unassembled WGS sequence"/>
</dbReference>
<evidence type="ECO:0000313" key="2">
    <source>
        <dbReference type="Proteomes" id="UP001597034"/>
    </source>
</evidence>
<keyword evidence="2" id="KW-1185">Reference proteome</keyword>
<dbReference type="EMBL" id="JBHUDO010000003">
    <property type="protein sequence ID" value="MFD1647335.1"/>
    <property type="molecule type" value="Genomic_DNA"/>
</dbReference>
<accession>A0ABD6DNK4</accession>
<comment type="caution">
    <text evidence="1">The sequence shown here is derived from an EMBL/GenBank/DDBJ whole genome shotgun (WGS) entry which is preliminary data.</text>
</comment>
<dbReference type="Pfam" id="PF26421">
    <property type="entry name" value="Avidin_like"/>
    <property type="match status" value="1"/>
</dbReference>
<organism evidence="1 2">
    <name type="scientific">Haloarchaeobius litoreus</name>
    <dbReference type="NCBI Taxonomy" id="755306"/>
    <lineage>
        <taxon>Archaea</taxon>
        <taxon>Methanobacteriati</taxon>
        <taxon>Methanobacteriota</taxon>
        <taxon>Stenosarchaea group</taxon>
        <taxon>Halobacteria</taxon>
        <taxon>Halobacteriales</taxon>
        <taxon>Halorubellaceae</taxon>
        <taxon>Haloarchaeobius</taxon>
    </lineage>
</organism>
<sequence>MTDELSLDGRTLVGVANDESGEVSADTRFEFEQDGDRIHAHYAGGTIVEGHLVGTLADGRWDIRYVQLHADGETATGHSVGTVTLLDDGRVRVDDEWEWESKEGRGASVLEEVE</sequence>
<dbReference type="InterPro" id="IPR058595">
    <property type="entry name" value="Avidin-like"/>
</dbReference>
<name>A0ABD6DNK4_9EURY</name>
<dbReference type="RefSeq" id="WP_256400606.1">
    <property type="nucleotide sequence ID" value="NZ_JANHJR010000003.1"/>
</dbReference>
<evidence type="ECO:0000313" key="1">
    <source>
        <dbReference type="EMBL" id="MFD1647335.1"/>
    </source>
</evidence>
<proteinExistence type="predicted"/>
<protein>
    <recommendedName>
        <fullName evidence="3">SnoaL-like domain-containing protein</fullName>
    </recommendedName>
</protein>
<dbReference type="AlphaFoldDB" id="A0ABD6DNK4"/>
<evidence type="ECO:0008006" key="3">
    <source>
        <dbReference type="Google" id="ProtNLM"/>
    </source>
</evidence>